<sequence>MYINSSGDVIINGSWRNDWTRICNLNEATPGTVTCSLWASFATTAWQGNRSVRLMYGGQGSCSEIPSYNGAPTPAYVMLEGQS</sequence>
<evidence type="ECO:0000313" key="2">
    <source>
        <dbReference type="Proteomes" id="UP000004374"/>
    </source>
</evidence>
<keyword evidence="2" id="KW-1185">Reference proteome</keyword>
<reference evidence="1 2" key="1">
    <citation type="journal article" date="2012" name="J. Bacteriol.">
        <title>Genome Sequence of the Protease-Producing Bacterium Rheinheimera nanhaiensis E407-8T, Isolated from Deep-Sea Sediment of the South China Sea.</title>
        <authorList>
            <person name="Zhang X.-Y."/>
            <person name="Zhang Y.-J."/>
            <person name="Qin Q.-L."/>
            <person name="Xie B.-B."/>
            <person name="Chen X.-L."/>
            <person name="Zhou B.-C."/>
            <person name="Zhang Y.-Z."/>
        </authorList>
    </citation>
    <scope>NUCLEOTIDE SEQUENCE [LARGE SCALE GENOMIC DNA]</scope>
    <source>
        <strain evidence="1 2">E407-8</strain>
    </source>
</reference>
<dbReference type="STRING" id="562729.RNAN_1182"/>
<accession>I1DVY3</accession>
<protein>
    <submittedName>
        <fullName evidence="1">Uncharacterized protein</fullName>
    </submittedName>
</protein>
<dbReference type="AlphaFoldDB" id="I1DVY3"/>
<comment type="caution">
    <text evidence="1">The sequence shown here is derived from an EMBL/GenBank/DDBJ whole genome shotgun (WGS) entry which is preliminary data.</text>
</comment>
<gene>
    <name evidence="1" type="ORF">RNAN_1182</name>
</gene>
<dbReference type="Proteomes" id="UP000004374">
    <property type="component" value="Unassembled WGS sequence"/>
</dbReference>
<evidence type="ECO:0000313" key="1">
    <source>
        <dbReference type="EMBL" id="GAB58211.1"/>
    </source>
</evidence>
<name>I1DVY3_9GAMM</name>
<proteinExistence type="predicted"/>
<dbReference type="EMBL" id="BAFK01000005">
    <property type="protein sequence ID" value="GAB58211.1"/>
    <property type="molecule type" value="Genomic_DNA"/>
</dbReference>
<organism evidence="1 2">
    <name type="scientific">Rheinheimera nanhaiensis E407-8</name>
    <dbReference type="NCBI Taxonomy" id="562729"/>
    <lineage>
        <taxon>Bacteria</taxon>
        <taxon>Pseudomonadati</taxon>
        <taxon>Pseudomonadota</taxon>
        <taxon>Gammaproteobacteria</taxon>
        <taxon>Chromatiales</taxon>
        <taxon>Chromatiaceae</taxon>
        <taxon>Rheinheimera</taxon>
    </lineage>
</organism>